<comment type="subcellular location">
    <subcellularLocation>
        <location evidence="1">Cytoplasm</location>
    </subcellularLocation>
</comment>
<gene>
    <name evidence="5" type="primary">Ect4_2</name>
    <name evidence="5" type="ORF">g.106559</name>
</gene>
<dbReference type="PANTHER" id="PTHR22998:SF1">
    <property type="entry name" value="NAD(+) HYDROLASE SARM1"/>
    <property type="match status" value="1"/>
</dbReference>
<evidence type="ECO:0000259" key="4">
    <source>
        <dbReference type="PROSITE" id="PS50104"/>
    </source>
</evidence>
<dbReference type="GO" id="GO:0034128">
    <property type="term" value="P:negative regulation of MyD88-independent toll-like receptor signaling pathway"/>
    <property type="evidence" value="ECO:0007669"/>
    <property type="project" value="InterPro"/>
</dbReference>
<dbReference type="GO" id="GO:0005737">
    <property type="term" value="C:cytoplasm"/>
    <property type="evidence" value="ECO:0007669"/>
    <property type="project" value="UniProtKB-SubCell"/>
</dbReference>
<sequence>MESSLDVFISYRRSNGSQLASLIKNYLGIRNYRVFIDVVRLENGNFGHNLLNHLRQAKNFVLILTQGALDRCVGDNECNDWVHKEIVNAMQNRLNIIPIIDEKFTWPELLPADIRDLRTYNAIQWSHEFQKECIDAISMAIRGDLNAA</sequence>
<dbReference type="GO" id="GO:0030425">
    <property type="term" value="C:dendrite"/>
    <property type="evidence" value="ECO:0007669"/>
    <property type="project" value="TreeGrafter"/>
</dbReference>
<proteinExistence type="predicted"/>
<dbReference type="InterPro" id="IPR035897">
    <property type="entry name" value="Toll_tir_struct_dom_sf"/>
</dbReference>
<dbReference type="EMBL" id="GGMR01019491">
    <property type="protein sequence ID" value="MBY32110.1"/>
    <property type="molecule type" value="Transcribed_RNA"/>
</dbReference>
<dbReference type="InterPro" id="IPR039184">
    <property type="entry name" value="SARM1"/>
</dbReference>
<dbReference type="InterPro" id="IPR000157">
    <property type="entry name" value="TIR_dom"/>
</dbReference>
<dbReference type="PROSITE" id="PS50104">
    <property type="entry name" value="TIR"/>
    <property type="match status" value="1"/>
</dbReference>
<dbReference type="AlphaFoldDB" id="A0A2S2PRL6"/>
<dbReference type="PANTHER" id="PTHR22998">
    <property type="entry name" value="SARM1"/>
    <property type="match status" value="1"/>
</dbReference>
<protein>
    <submittedName>
        <fullName evidence="5">Sterile alpha and TIR motif-containing protein 1</fullName>
    </submittedName>
</protein>
<name>A0A2S2PRL6_SCHGA</name>
<dbReference type="GO" id="GO:0035591">
    <property type="term" value="F:signaling adaptor activity"/>
    <property type="evidence" value="ECO:0007669"/>
    <property type="project" value="InterPro"/>
</dbReference>
<organism evidence="5">
    <name type="scientific">Schizaphis graminum</name>
    <name type="common">Green bug aphid</name>
    <dbReference type="NCBI Taxonomy" id="13262"/>
    <lineage>
        <taxon>Eukaryota</taxon>
        <taxon>Metazoa</taxon>
        <taxon>Ecdysozoa</taxon>
        <taxon>Arthropoda</taxon>
        <taxon>Hexapoda</taxon>
        <taxon>Insecta</taxon>
        <taxon>Pterygota</taxon>
        <taxon>Neoptera</taxon>
        <taxon>Paraneoptera</taxon>
        <taxon>Hemiptera</taxon>
        <taxon>Sternorrhyncha</taxon>
        <taxon>Aphidomorpha</taxon>
        <taxon>Aphidoidea</taxon>
        <taxon>Aphididae</taxon>
        <taxon>Aphidini</taxon>
        <taxon>Schizaphis</taxon>
    </lineage>
</organism>
<dbReference type="Pfam" id="PF13676">
    <property type="entry name" value="TIR_2"/>
    <property type="match status" value="1"/>
</dbReference>
<keyword evidence="2" id="KW-0963">Cytoplasm</keyword>
<evidence type="ECO:0000313" key="5">
    <source>
        <dbReference type="EMBL" id="MBY32110.1"/>
    </source>
</evidence>
<dbReference type="Gene3D" id="3.40.50.10140">
    <property type="entry name" value="Toll/interleukin-1 receptor homology (TIR) domain"/>
    <property type="match status" value="1"/>
</dbReference>
<evidence type="ECO:0000256" key="2">
    <source>
        <dbReference type="ARBA" id="ARBA00022490"/>
    </source>
</evidence>
<dbReference type="GO" id="GO:0003953">
    <property type="term" value="F:NAD+ nucleosidase activity"/>
    <property type="evidence" value="ECO:0007669"/>
    <property type="project" value="InterPro"/>
</dbReference>
<evidence type="ECO:0000256" key="1">
    <source>
        <dbReference type="ARBA" id="ARBA00004496"/>
    </source>
</evidence>
<feature type="domain" description="TIR" evidence="4">
    <location>
        <begin position="3"/>
        <end position="145"/>
    </location>
</feature>
<evidence type="ECO:0000256" key="3">
    <source>
        <dbReference type="ARBA" id="ARBA00022737"/>
    </source>
</evidence>
<dbReference type="GO" id="GO:0007165">
    <property type="term" value="P:signal transduction"/>
    <property type="evidence" value="ECO:0007669"/>
    <property type="project" value="InterPro"/>
</dbReference>
<dbReference type="SMART" id="SM00255">
    <property type="entry name" value="TIR"/>
    <property type="match status" value="1"/>
</dbReference>
<accession>A0A2S2PRL6</accession>
<reference evidence="5" key="1">
    <citation type="submission" date="2018-04" db="EMBL/GenBank/DDBJ databases">
        <title>Transcriptome of Schizaphis graminum biotype I.</title>
        <authorList>
            <person name="Scully E.D."/>
            <person name="Geib S.M."/>
            <person name="Palmer N.A."/>
            <person name="Koch K."/>
            <person name="Bradshaw J."/>
            <person name="Heng-Moss T."/>
            <person name="Sarath G."/>
        </authorList>
    </citation>
    <scope>NUCLEOTIDE SEQUENCE</scope>
</reference>
<dbReference type="SUPFAM" id="SSF52200">
    <property type="entry name" value="Toll/Interleukin receptor TIR domain"/>
    <property type="match status" value="1"/>
</dbReference>
<keyword evidence="3" id="KW-0677">Repeat</keyword>
<dbReference type="GO" id="GO:0048678">
    <property type="term" value="P:response to axon injury"/>
    <property type="evidence" value="ECO:0007669"/>
    <property type="project" value="InterPro"/>
</dbReference>